<proteinExistence type="inferred from homology"/>
<feature type="transmembrane region" description="Helical" evidence="7">
    <location>
        <begin position="181"/>
        <end position="203"/>
    </location>
</feature>
<evidence type="ECO:0000256" key="4">
    <source>
        <dbReference type="ARBA" id="ARBA00022692"/>
    </source>
</evidence>
<evidence type="ECO:0000256" key="6">
    <source>
        <dbReference type="ARBA" id="ARBA00023136"/>
    </source>
</evidence>
<evidence type="ECO:0000259" key="8">
    <source>
        <dbReference type="PROSITE" id="PS50928"/>
    </source>
</evidence>
<comment type="similarity">
    <text evidence="7">Belongs to the binding-protein-dependent transport system permease family.</text>
</comment>
<dbReference type="SUPFAM" id="SSF161098">
    <property type="entry name" value="MetI-like"/>
    <property type="match status" value="1"/>
</dbReference>
<evidence type="ECO:0000256" key="3">
    <source>
        <dbReference type="ARBA" id="ARBA00022475"/>
    </source>
</evidence>
<evidence type="ECO:0000256" key="1">
    <source>
        <dbReference type="ARBA" id="ARBA00004651"/>
    </source>
</evidence>
<keyword evidence="3" id="KW-1003">Cell membrane</keyword>
<keyword evidence="6 7" id="KW-0472">Membrane</keyword>
<comment type="subcellular location">
    <subcellularLocation>
        <location evidence="1 7">Cell membrane</location>
        <topology evidence="1 7">Multi-pass membrane protein</topology>
    </subcellularLocation>
</comment>
<feature type="transmembrane region" description="Helical" evidence="7">
    <location>
        <begin position="257"/>
        <end position="276"/>
    </location>
</feature>
<evidence type="ECO:0000313" key="10">
    <source>
        <dbReference type="Proteomes" id="UP001519287"/>
    </source>
</evidence>
<dbReference type="RefSeq" id="WP_209975244.1">
    <property type="nucleotide sequence ID" value="NZ_JAGGLB010000018.1"/>
</dbReference>
<keyword evidence="5 7" id="KW-1133">Transmembrane helix</keyword>
<name>A0ABS4J3N7_9BACL</name>
<keyword evidence="4 7" id="KW-0812">Transmembrane</keyword>
<evidence type="ECO:0000256" key="2">
    <source>
        <dbReference type="ARBA" id="ARBA00022448"/>
    </source>
</evidence>
<feature type="domain" description="ABC transmembrane type-1" evidence="8">
    <location>
        <begin position="73"/>
        <end position="276"/>
    </location>
</feature>
<feature type="transmembrane region" description="Helical" evidence="7">
    <location>
        <begin position="108"/>
        <end position="130"/>
    </location>
</feature>
<dbReference type="Pfam" id="PF00528">
    <property type="entry name" value="BPD_transp_1"/>
    <property type="match status" value="1"/>
</dbReference>
<organism evidence="9 10">
    <name type="scientific">Paenibacillus eucommiae</name>
    <dbReference type="NCBI Taxonomy" id="1355755"/>
    <lineage>
        <taxon>Bacteria</taxon>
        <taxon>Bacillati</taxon>
        <taxon>Bacillota</taxon>
        <taxon>Bacilli</taxon>
        <taxon>Bacillales</taxon>
        <taxon>Paenibacillaceae</taxon>
        <taxon>Paenibacillus</taxon>
    </lineage>
</organism>
<dbReference type="Proteomes" id="UP001519287">
    <property type="component" value="Unassembled WGS sequence"/>
</dbReference>
<protein>
    <submittedName>
        <fullName evidence="9">Aldouronate transport system permease protein</fullName>
    </submittedName>
</protein>
<dbReference type="Gene3D" id="1.10.3720.10">
    <property type="entry name" value="MetI-like"/>
    <property type="match status" value="1"/>
</dbReference>
<comment type="caution">
    <text evidence="9">The sequence shown here is derived from an EMBL/GenBank/DDBJ whole genome shotgun (WGS) entry which is preliminary data.</text>
</comment>
<dbReference type="PROSITE" id="PS50928">
    <property type="entry name" value="ABC_TM1"/>
    <property type="match status" value="1"/>
</dbReference>
<feature type="transmembrane region" description="Helical" evidence="7">
    <location>
        <begin position="142"/>
        <end position="160"/>
    </location>
</feature>
<sequence>MSISYGDKLFYRLNALVLTCISITCLLPLLHIIALSLSEQHAIMSGTVTFWPKGISFESYRMLLYGTNVVRAFLNSIQITLIGVALSIVFTILAAYPLSRKVMAGRRFFTLAIIFTMLFNGGLIPAFLIVKSLGLLDSYGAIWLPALISTFNMLVMRNFFENLPSELEEAARMDGCGEWRYLTRIVLPLSLPMLATIALFYAVTYWNSFFSLLIYVQDIDKYNLAVLVQQMIQSQSVLQEMNNLRPGEQIMATPEGIKASGIMVMIIPMLAVYPFVQKYFIKGVMIGAIKG</sequence>
<dbReference type="CDD" id="cd06261">
    <property type="entry name" value="TM_PBP2"/>
    <property type="match status" value="1"/>
</dbReference>
<evidence type="ECO:0000256" key="7">
    <source>
        <dbReference type="RuleBase" id="RU363032"/>
    </source>
</evidence>
<dbReference type="PANTHER" id="PTHR43744">
    <property type="entry name" value="ABC TRANSPORTER PERMEASE PROTEIN MG189-RELATED-RELATED"/>
    <property type="match status" value="1"/>
</dbReference>
<reference evidence="9 10" key="1">
    <citation type="submission" date="2021-03" db="EMBL/GenBank/DDBJ databases">
        <title>Genomic Encyclopedia of Type Strains, Phase IV (KMG-IV): sequencing the most valuable type-strain genomes for metagenomic binning, comparative biology and taxonomic classification.</title>
        <authorList>
            <person name="Goeker M."/>
        </authorList>
    </citation>
    <scope>NUCLEOTIDE SEQUENCE [LARGE SCALE GENOMIC DNA]</scope>
    <source>
        <strain evidence="9 10">DSM 26048</strain>
    </source>
</reference>
<dbReference type="InterPro" id="IPR000515">
    <property type="entry name" value="MetI-like"/>
</dbReference>
<evidence type="ECO:0000256" key="5">
    <source>
        <dbReference type="ARBA" id="ARBA00022989"/>
    </source>
</evidence>
<keyword evidence="2 7" id="KW-0813">Transport</keyword>
<accession>A0ABS4J3N7</accession>
<feature type="transmembrane region" description="Helical" evidence="7">
    <location>
        <begin position="72"/>
        <end position="96"/>
    </location>
</feature>
<keyword evidence="10" id="KW-1185">Reference proteome</keyword>
<dbReference type="InterPro" id="IPR035906">
    <property type="entry name" value="MetI-like_sf"/>
</dbReference>
<evidence type="ECO:0000313" key="9">
    <source>
        <dbReference type="EMBL" id="MBP1993419.1"/>
    </source>
</evidence>
<dbReference type="EMBL" id="JAGGLB010000018">
    <property type="protein sequence ID" value="MBP1993419.1"/>
    <property type="molecule type" value="Genomic_DNA"/>
</dbReference>
<gene>
    <name evidence="9" type="ORF">J2Z66_005040</name>
</gene>
<dbReference type="PANTHER" id="PTHR43744:SF9">
    <property type="entry name" value="POLYGALACTURONAN_RHAMNOGALACTURONAN TRANSPORT SYSTEM PERMEASE PROTEIN YTCP"/>
    <property type="match status" value="1"/>
</dbReference>
<feature type="transmembrane region" description="Helical" evidence="7">
    <location>
        <begin position="12"/>
        <end position="34"/>
    </location>
</feature>